<accession>X6NH09</accession>
<evidence type="ECO:0000313" key="1">
    <source>
        <dbReference type="EMBL" id="ETO25009.1"/>
    </source>
</evidence>
<comment type="caution">
    <text evidence="1">The sequence shown here is derived from an EMBL/GenBank/DDBJ whole genome shotgun (WGS) entry which is preliminary data.</text>
</comment>
<dbReference type="EMBL" id="ASPP01008803">
    <property type="protein sequence ID" value="ETO25009.1"/>
    <property type="molecule type" value="Genomic_DNA"/>
</dbReference>
<keyword evidence="2" id="KW-1185">Reference proteome</keyword>
<dbReference type="SUPFAM" id="SSF48371">
    <property type="entry name" value="ARM repeat"/>
    <property type="match status" value="1"/>
</dbReference>
<reference evidence="1 2" key="1">
    <citation type="journal article" date="2013" name="Curr. Biol.">
        <title>The Genome of the Foraminiferan Reticulomyxa filosa.</title>
        <authorList>
            <person name="Glockner G."/>
            <person name="Hulsmann N."/>
            <person name="Schleicher M."/>
            <person name="Noegel A.A."/>
            <person name="Eichinger L."/>
            <person name="Gallinger C."/>
            <person name="Pawlowski J."/>
            <person name="Sierra R."/>
            <person name="Euteneuer U."/>
            <person name="Pillet L."/>
            <person name="Moustafa A."/>
            <person name="Platzer M."/>
            <person name="Groth M."/>
            <person name="Szafranski K."/>
            <person name="Schliwa M."/>
        </authorList>
    </citation>
    <scope>NUCLEOTIDE SEQUENCE [LARGE SCALE GENOMIC DNA]</scope>
</reference>
<dbReference type="InterPro" id="IPR011989">
    <property type="entry name" value="ARM-like"/>
</dbReference>
<dbReference type="Gene3D" id="1.25.10.10">
    <property type="entry name" value="Leucine-rich Repeat Variant"/>
    <property type="match status" value="1"/>
</dbReference>
<organism evidence="1 2">
    <name type="scientific">Reticulomyxa filosa</name>
    <dbReference type="NCBI Taxonomy" id="46433"/>
    <lineage>
        <taxon>Eukaryota</taxon>
        <taxon>Sar</taxon>
        <taxon>Rhizaria</taxon>
        <taxon>Retaria</taxon>
        <taxon>Foraminifera</taxon>
        <taxon>Monothalamids</taxon>
        <taxon>Reticulomyxidae</taxon>
        <taxon>Reticulomyxa</taxon>
    </lineage>
</organism>
<protein>
    <submittedName>
        <fullName evidence="1">Uncharacterized protein</fullName>
    </submittedName>
</protein>
<evidence type="ECO:0000313" key="2">
    <source>
        <dbReference type="Proteomes" id="UP000023152"/>
    </source>
</evidence>
<dbReference type="Proteomes" id="UP000023152">
    <property type="component" value="Unassembled WGS sequence"/>
</dbReference>
<dbReference type="InterPro" id="IPR016024">
    <property type="entry name" value="ARM-type_fold"/>
</dbReference>
<proteinExistence type="predicted"/>
<gene>
    <name evidence="1" type="ORF">RFI_12136</name>
</gene>
<name>X6NH09_RETFI</name>
<sequence length="325" mass="37131">MIRISLENNNWANLELYNEVMKVIVNLCSAEENSQAYAHKAAVPLLKAIEKHTEVMFLQNAATALSSMSLYPVASRYLVKRGAVAVIVKSAMDNKDRKNLLARYLRTMTNLLYTESRTGEECFKTNAYSIFEELAQEDKDDRAVQKEWQEFVKAYRLKSQKNAVLVGANHYSVPISDRLDRAYLRLLTGGTIVIKHKGRGTNPHKKILRVDDTCTKLLLQNPDDTRASDADKQAKQIFMTSVKAIKPGNDHPWLKGVPPEKCIQIIAIDPNSKDFYVCLETLYKAVRKIHEPDLVKKKKKKYFSCTDEISKYLLCFFSLETFVLN</sequence>
<dbReference type="AlphaFoldDB" id="X6NH09"/>